<accession>A0A2J5Q4P3</accession>
<name>A0A2J5Q4P3_9ENTR</name>
<proteinExistence type="predicted"/>
<evidence type="ECO:0000256" key="1">
    <source>
        <dbReference type="SAM" id="Phobius"/>
    </source>
</evidence>
<feature type="transmembrane region" description="Helical" evidence="1">
    <location>
        <begin position="25"/>
        <end position="42"/>
    </location>
</feature>
<dbReference type="EMBL" id="PIDR01000113">
    <property type="protein sequence ID" value="PLO73253.1"/>
    <property type="molecule type" value="Genomic_DNA"/>
</dbReference>
<sequence>MFLLWTLSVSLLCLSWVPPPLLVPLYLYPLLFRPLFALLRHIRGRRCLLRYRRGRYHLEFDGSALTGHLTRDELRLFKQELSRCTRHAMRQRKTLIIESHLLTDWRQKELRRALPHDSLIRYSLHPTPLSAVMVIRLLTLLSEWRWASISPRSGRLIIVPGRENHAR</sequence>
<gene>
    <name evidence="2" type="ORF">CWN49_06095</name>
</gene>
<organism evidence="2 3">
    <name type="scientific">Klebsiella michiganensis</name>
    <dbReference type="NCBI Taxonomy" id="1134687"/>
    <lineage>
        <taxon>Bacteria</taxon>
        <taxon>Pseudomonadati</taxon>
        <taxon>Pseudomonadota</taxon>
        <taxon>Gammaproteobacteria</taxon>
        <taxon>Enterobacterales</taxon>
        <taxon>Enterobacteriaceae</taxon>
        <taxon>Klebsiella/Raoultella group</taxon>
        <taxon>Klebsiella</taxon>
    </lineage>
</organism>
<keyword evidence="1" id="KW-0472">Membrane</keyword>
<comment type="caution">
    <text evidence="2">The sequence shown here is derived from an EMBL/GenBank/DDBJ whole genome shotgun (WGS) entry which is preliminary data.</text>
</comment>
<dbReference type="AlphaFoldDB" id="A0A2J5Q4P3"/>
<protein>
    <submittedName>
        <fullName evidence="2">Uncharacterized protein</fullName>
    </submittedName>
</protein>
<keyword evidence="1" id="KW-1133">Transmembrane helix</keyword>
<keyword evidence="1" id="KW-0812">Transmembrane</keyword>
<evidence type="ECO:0000313" key="2">
    <source>
        <dbReference type="EMBL" id="PLO73253.1"/>
    </source>
</evidence>
<dbReference type="Proteomes" id="UP000234667">
    <property type="component" value="Unassembled WGS sequence"/>
</dbReference>
<reference evidence="2 3" key="1">
    <citation type="submission" date="2017-11" db="EMBL/GenBank/DDBJ databases">
        <authorList>
            <person name="Han C.G."/>
        </authorList>
    </citation>
    <scope>NUCLEOTIDE SEQUENCE [LARGE SCALE GENOMIC DNA]</scope>
    <source>
        <strain evidence="2 3">A10</strain>
    </source>
</reference>
<evidence type="ECO:0000313" key="3">
    <source>
        <dbReference type="Proteomes" id="UP000234667"/>
    </source>
</evidence>
<reference evidence="2 3" key="2">
    <citation type="submission" date="2018-01" db="EMBL/GenBank/DDBJ databases">
        <title>Genomic study of Klebsiella pneumoniae.</title>
        <authorList>
            <person name="Yang Y."/>
            <person name="Bicalho R."/>
        </authorList>
    </citation>
    <scope>NUCLEOTIDE SEQUENCE [LARGE SCALE GENOMIC DNA]</scope>
    <source>
        <strain evidence="2 3">A10</strain>
    </source>
</reference>